<dbReference type="PROSITE" id="PS50262">
    <property type="entry name" value="G_PROTEIN_RECEP_F1_2"/>
    <property type="match status" value="1"/>
</dbReference>
<evidence type="ECO:0000256" key="5">
    <source>
        <dbReference type="ARBA" id="ARBA00023136"/>
    </source>
</evidence>
<evidence type="ECO:0000259" key="10">
    <source>
        <dbReference type="PROSITE" id="PS50262"/>
    </source>
</evidence>
<reference evidence="12 13" key="1">
    <citation type="submission" date="2025-04" db="UniProtKB">
        <authorList>
            <consortium name="RefSeq"/>
        </authorList>
    </citation>
    <scope>IDENTIFICATION</scope>
</reference>
<feature type="transmembrane region" description="Helical" evidence="9">
    <location>
        <begin position="408"/>
        <end position="430"/>
    </location>
</feature>
<keyword evidence="3 9" id="KW-1133">Transmembrane helix</keyword>
<name>A0A9W2Z897_BIOGL</name>
<dbReference type="Gene3D" id="1.20.1070.10">
    <property type="entry name" value="Rhodopsin 7-helix transmembrane proteins"/>
    <property type="match status" value="2"/>
</dbReference>
<feature type="transmembrane region" description="Helical" evidence="9">
    <location>
        <begin position="28"/>
        <end position="49"/>
    </location>
</feature>
<dbReference type="Proteomes" id="UP001165740">
    <property type="component" value="Chromosome 17"/>
</dbReference>
<keyword evidence="5 9" id="KW-0472">Membrane</keyword>
<feature type="region of interest" description="Disordered" evidence="8">
    <location>
        <begin position="263"/>
        <end position="282"/>
    </location>
</feature>
<keyword evidence="4" id="KW-0297">G-protein coupled receptor</keyword>
<dbReference type="CDD" id="cd00637">
    <property type="entry name" value="7tm_classA_rhodopsin-like"/>
    <property type="match status" value="1"/>
</dbReference>
<evidence type="ECO:0000256" key="6">
    <source>
        <dbReference type="ARBA" id="ARBA00023170"/>
    </source>
</evidence>
<evidence type="ECO:0000256" key="1">
    <source>
        <dbReference type="ARBA" id="ARBA00004141"/>
    </source>
</evidence>
<comment type="subcellular location">
    <subcellularLocation>
        <location evidence="1">Membrane</location>
        <topology evidence="1">Multi-pass membrane protein</topology>
    </subcellularLocation>
</comment>
<proteinExistence type="predicted"/>
<evidence type="ECO:0000256" key="9">
    <source>
        <dbReference type="SAM" id="Phobius"/>
    </source>
</evidence>
<dbReference type="GO" id="GO:0004930">
    <property type="term" value="F:G protein-coupled receptor activity"/>
    <property type="evidence" value="ECO:0007669"/>
    <property type="project" value="UniProtKB-KW"/>
</dbReference>
<keyword evidence="2 9" id="KW-0812">Transmembrane</keyword>
<dbReference type="GeneID" id="106080327"/>
<keyword evidence="7" id="KW-0807">Transducer</keyword>
<dbReference type="PANTHER" id="PTHR24243">
    <property type="entry name" value="G-PROTEIN COUPLED RECEPTOR"/>
    <property type="match status" value="1"/>
</dbReference>
<feature type="transmembrane region" description="Helical" evidence="9">
    <location>
        <begin position="203"/>
        <end position="230"/>
    </location>
</feature>
<evidence type="ECO:0000313" key="12">
    <source>
        <dbReference type="RefSeq" id="XP_055871246.1"/>
    </source>
</evidence>
<dbReference type="AlphaFoldDB" id="A0A9W2Z897"/>
<keyword evidence="6" id="KW-0675">Receptor</keyword>
<evidence type="ECO:0000256" key="8">
    <source>
        <dbReference type="SAM" id="MobiDB-lite"/>
    </source>
</evidence>
<evidence type="ECO:0000313" key="13">
    <source>
        <dbReference type="RefSeq" id="XP_055871247.1"/>
    </source>
</evidence>
<dbReference type="OrthoDB" id="6153266at2759"/>
<dbReference type="RefSeq" id="XP_055871247.1">
    <property type="nucleotide sequence ID" value="XM_056015272.1"/>
</dbReference>
<organism evidence="11 12">
    <name type="scientific">Biomphalaria glabrata</name>
    <name type="common">Bloodfluke planorb</name>
    <name type="synonym">Freshwater snail</name>
    <dbReference type="NCBI Taxonomy" id="6526"/>
    <lineage>
        <taxon>Eukaryota</taxon>
        <taxon>Metazoa</taxon>
        <taxon>Spiralia</taxon>
        <taxon>Lophotrochozoa</taxon>
        <taxon>Mollusca</taxon>
        <taxon>Gastropoda</taxon>
        <taxon>Heterobranchia</taxon>
        <taxon>Euthyneura</taxon>
        <taxon>Panpulmonata</taxon>
        <taxon>Hygrophila</taxon>
        <taxon>Lymnaeoidea</taxon>
        <taxon>Planorbidae</taxon>
        <taxon>Biomphalaria</taxon>
    </lineage>
</organism>
<dbReference type="GO" id="GO:0005886">
    <property type="term" value="C:plasma membrane"/>
    <property type="evidence" value="ECO:0007669"/>
    <property type="project" value="TreeGrafter"/>
</dbReference>
<feature type="transmembrane region" description="Helical" evidence="9">
    <location>
        <begin position="102"/>
        <end position="120"/>
    </location>
</feature>
<dbReference type="Pfam" id="PF00001">
    <property type="entry name" value="7tm_1"/>
    <property type="match status" value="1"/>
</dbReference>
<dbReference type="SUPFAM" id="SSF81321">
    <property type="entry name" value="Family A G protein-coupled receptor-like"/>
    <property type="match status" value="1"/>
</dbReference>
<protein>
    <submittedName>
        <fullName evidence="12 13">Uncharacterized protein LOC106080327</fullName>
    </submittedName>
</protein>
<evidence type="ECO:0000313" key="11">
    <source>
        <dbReference type="Proteomes" id="UP001165740"/>
    </source>
</evidence>
<dbReference type="InterPro" id="IPR017452">
    <property type="entry name" value="GPCR_Rhodpsn_7TM"/>
</dbReference>
<evidence type="ECO:0000256" key="7">
    <source>
        <dbReference type="ARBA" id="ARBA00023224"/>
    </source>
</evidence>
<feature type="transmembrane region" description="Helical" evidence="9">
    <location>
        <begin position="141"/>
        <end position="161"/>
    </location>
</feature>
<accession>A0A9W2Z897</accession>
<evidence type="ECO:0000256" key="4">
    <source>
        <dbReference type="ARBA" id="ARBA00023040"/>
    </source>
</evidence>
<dbReference type="InterPro" id="IPR000276">
    <property type="entry name" value="GPCR_Rhodpsn"/>
</dbReference>
<evidence type="ECO:0000256" key="3">
    <source>
        <dbReference type="ARBA" id="ARBA00022989"/>
    </source>
</evidence>
<dbReference type="PRINTS" id="PR00237">
    <property type="entry name" value="GPCRRHODOPSN"/>
</dbReference>
<evidence type="ECO:0000256" key="2">
    <source>
        <dbReference type="ARBA" id="ARBA00022692"/>
    </source>
</evidence>
<dbReference type="PANTHER" id="PTHR24243:SF224">
    <property type="entry name" value="G-PROTEIN COUPLED RECEPTOR 19-RELATED"/>
    <property type="match status" value="1"/>
</dbReference>
<dbReference type="OMA" id="FDFNIIC"/>
<keyword evidence="11" id="KW-1185">Reference proteome</keyword>
<feature type="transmembrane region" description="Helical" evidence="9">
    <location>
        <begin position="61"/>
        <end position="90"/>
    </location>
</feature>
<gene>
    <name evidence="12 13" type="primary">LOC106080327</name>
</gene>
<dbReference type="RefSeq" id="XP_055871246.1">
    <property type="nucleotide sequence ID" value="XM_056015271.1"/>
</dbReference>
<feature type="domain" description="G-protein coupled receptors family 1 profile" evidence="10">
    <location>
        <begin position="42"/>
        <end position="468"/>
    </location>
</feature>
<sequence>MAPKLTSSEELFFLRDISQQKAKLLAPAIAYTVVLMIVGTIGNPIAIYIYGWKWKNTTTRVFLLCLAVLDLINCVITMPTEICLMVDFYYFPSGNFCMISRFVTYFINNATSAVFLFIASDRYFRICRPHGWNFSVSTAKMACAVSLGIGTAVSWPAIVIYGNKTVVLTVRGAGANTSEVLNVTGVLCNVKNGLDGGLMSEMFFNYLWCGFIICLIILSFFYILIGRAILKRWRFKKRMHAANASPQNDKMQMLLVRTKHALRSASSAPPKDEREGVDVTSSFPQRADSRRQLLTPNKQIKSTPINAKEISVIQISTFIDTSDTPNGKRQEVLDQTMDNYKGVNQKNGDGVQKQILEDEFQALVEENALNSDQQTCIRADSSSDPIGCVQVNCAAVNTWRTKVPRSTLMLFAITAVFILTFLPFLVIISIRQRVGRGFYQSLTACEELLVHIFSRSYLVNNCANPIVYGLVNVQFRTEVKSMFEGLTRGRKSRDVTSVDGGLPS</sequence>